<organism evidence="1">
    <name type="scientific">marine sediment metagenome</name>
    <dbReference type="NCBI Taxonomy" id="412755"/>
    <lineage>
        <taxon>unclassified sequences</taxon>
        <taxon>metagenomes</taxon>
        <taxon>ecological metagenomes</taxon>
    </lineage>
</organism>
<dbReference type="AlphaFoldDB" id="X1N7X0"/>
<feature type="non-terminal residue" evidence="1">
    <location>
        <position position="1"/>
    </location>
</feature>
<accession>X1N7X0</accession>
<comment type="caution">
    <text evidence="1">The sequence shown here is derived from an EMBL/GenBank/DDBJ whole genome shotgun (WGS) entry which is preliminary data.</text>
</comment>
<dbReference type="EMBL" id="BARV01026366">
    <property type="protein sequence ID" value="GAI40097.1"/>
    <property type="molecule type" value="Genomic_DNA"/>
</dbReference>
<reference evidence="1" key="1">
    <citation type="journal article" date="2014" name="Front. Microbiol.">
        <title>High frequency of phylogenetically diverse reductive dehalogenase-homologous genes in deep subseafloor sedimentary metagenomes.</title>
        <authorList>
            <person name="Kawai M."/>
            <person name="Futagami T."/>
            <person name="Toyoda A."/>
            <person name="Takaki Y."/>
            <person name="Nishi S."/>
            <person name="Hori S."/>
            <person name="Arai W."/>
            <person name="Tsubouchi T."/>
            <person name="Morono Y."/>
            <person name="Uchiyama I."/>
            <person name="Ito T."/>
            <person name="Fujiyama A."/>
            <person name="Inagaki F."/>
            <person name="Takami H."/>
        </authorList>
    </citation>
    <scope>NUCLEOTIDE SEQUENCE</scope>
    <source>
        <strain evidence="1">Expedition CK06-06</strain>
    </source>
</reference>
<protein>
    <submittedName>
        <fullName evidence="1">Uncharacterized protein</fullName>
    </submittedName>
</protein>
<sequence>LKEGGELLKNKNIPGQAVFLIKNGCANTKFNLKSLEEIL</sequence>
<gene>
    <name evidence="1" type="ORF">S06H3_42613</name>
</gene>
<evidence type="ECO:0000313" key="1">
    <source>
        <dbReference type="EMBL" id="GAI40097.1"/>
    </source>
</evidence>
<name>X1N7X0_9ZZZZ</name>
<proteinExistence type="predicted"/>